<feature type="transmembrane region" description="Helical" evidence="1">
    <location>
        <begin position="84"/>
        <end position="107"/>
    </location>
</feature>
<protein>
    <recommendedName>
        <fullName evidence="4">DUF5368 domain-containing protein</fullName>
    </recommendedName>
</protein>
<keyword evidence="1" id="KW-0472">Membrane</keyword>
<sequence length="116" mass="12159">MQELTLETMFAVLQEMFGAPLFWGLVAAAVLVTVAYIAVLVRDRAVSWRKFLLAQLSMPVGAVAAVAFLMAITSSSPSDLGGPIDLIVLLGVAAAGAIGMAILVYTVQSLLRPPRG</sequence>
<dbReference type="OrthoDB" id="7362481at2"/>
<evidence type="ECO:0000313" key="2">
    <source>
        <dbReference type="EMBL" id="QDZ12573.1"/>
    </source>
</evidence>
<dbReference type="EMBL" id="CP042304">
    <property type="protein sequence ID" value="QDZ12573.1"/>
    <property type="molecule type" value="Genomic_DNA"/>
</dbReference>
<feature type="transmembrane region" description="Helical" evidence="1">
    <location>
        <begin position="51"/>
        <end position="72"/>
    </location>
</feature>
<name>A0A5B8LWU3_9HYPH</name>
<gene>
    <name evidence="2" type="ORF">FPZ08_18575</name>
</gene>
<dbReference type="RefSeq" id="WP_146291715.1">
    <property type="nucleotide sequence ID" value="NZ_CP042304.1"/>
</dbReference>
<evidence type="ECO:0008006" key="4">
    <source>
        <dbReference type="Google" id="ProtNLM"/>
    </source>
</evidence>
<dbReference type="InterPro" id="IPR035308">
    <property type="entry name" value="DUF5368"/>
</dbReference>
<reference evidence="2 3" key="1">
    <citation type="submission" date="2019-07" db="EMBL/GenBank/DDBJ databases">
        <title>Full genome sequence of Devosia sp. Gsoil 520.</title>
        <authorList>
            <person name="Im W.-T."/>
        </authorList>
    </citation>
    <scope>NUCLEOTIDE SEQUENCE [LARGE SCALE GENOMIC DNA]</scope>
    <source>
        <strain evidence="2 3">Gsoil 520</strain>
    </source>
</reference>
<keyword evidence="1" id="KW-1133">Transmembrane helix</keyword>
<dbReference type="Pfam" id="PF17336">
    <property type="entry name" value="DUF5368"/>
    <property type="match status" value="1"/>
</dbReference>
<evidence type="ECO:0000313" key="3">
    <source>
        <dbReference type="Proteomes" id="UP000315364"/>
    </source>
</evidence>
<keyword evidence="3" id="KW-1185">Reference proteome</keyword>
<dbReference type="Proteomes" id="UP000315364">
    <property type="component" value="Chromosome"/>
</dbReference>
<keyword evidence="1" id="KW-0812">Transmembrane</keyword>
<evidence type="ECO:0000256" key="1">
    <source>
        <dbReference type="SAM" id="Phobius"/>
    </source>
</evidence>
<organism evidence="2 3">
    <name type="scientific">Devosia ginsengisoli</name>
    <dbReference type="NCBI Taxonomy" id="400770"/>
    <lineage>
        <taxon>Bacteria</taxon>
        <taxon>Pseudomonadati</taxon>
        <taxon>Pseudomonadota</taxon>
        <taxon>Alphaproteobacteria</taxon>
        <taxon>Hyphomicrobiales</taxon>
        <taxon>Devosiaceae</taxon>
        <taxon>Devosia</taxon>
    </lineage>
</organism>
<dbReference type="AlphaFoldDB" id="A0A5B8LWU3"/>
<dbReference type="KEGG" id="dea:FPZ08_18575"/>
<feature type="transmembrane region" description="Helical" evidence="1">
    <location>
        <begin position="20"/>
        <end position="39"/>
    </location>
</feature>
<accession>A0A5B8LWU3</accession>
<proteinExistence type="predicted"/>